<evidence type="ECO:0008006" key="5">
    <source>
        <dbReference type="Google" id="ProtNLM"/>
    </source>
</evidence>
<dbReference type="Proteomes" id="UP001597294">
    <property type="component" value="Unassembled WGS sequence"/>
</dbReference>
<keyword evidence="2" id="KW-0732">Signal</keyword>
<feature type="signal peptide" evidence="2">
    <location>
        <begin position="1"/>
        <end position="27"/>
    </location>
</feature>
<gene>
    <name evidence="3" type="ORF">ACFSKO_00235</name>
</gene>
<sequence length="422" mass="46144">MKTIKNLVLTTSVLAITAAALNPAAYANSPRNNSDYIEDVTLSVDGINLNMIELKNMSSSKLVNKANIQPVNSVMNIPLKGFVQCIKDKKIDFSKATMYFGSAHRQGNKIVPVNAIYEDNYHPTFKGWTGLLGGWIAEAGNYQPFEVPLANIKNGHPTVRVDPVEEFNKKLEDYVKGGGTELEFLREDQLFSVPRLVTLAGYCSKGAVHKGGYATTMVPISIKYKGDPDLVKPSPAQVSKNNFAAKFALTETKVSPHVKNYVGQCPVDLGFRLTFKAQGKGTVKYRMVNEGGAKGPINTVSFNNDGLKTIDFTRHISEPKGGKLGKLAIENPQQAGNLNNFEVAASDKKHGSWKVEVVEPANGNSDESFYSWKCKAEPKFKGVGTFTQPPEKVKINKIKAMPVDPKPEPKPIMKLQGTLPAN</sequence>
<evidence type="ECO:0000256" key="1">
    <source>
        <dbReference type="SAM" id="MobiDB-lite"/>
    </source>
</evidence>
<comment type="caution">
    <text evidence="3">The sequence shown here is derived from an EMBL/GenBank/DDBJ whole genome shotgun (WGS) entry which is preliminary data.</text>
</comment>
<dbReference type="RefSeq" id="WP_380247145.1">
    <property type="nucleotide sequence ID" value="NZ_JBHUII010000001.1"/>
</dbReference>
<reference evidence="4" key="1">
    <citation type="journal article" date="2019" name="Int. J. Syst. Evol. Microbiol.">
        <title>The Global Catalogue of Microorganisms (GCM) 10K type strain sequencing project: providing services to taxonomists for standard genome sequencing and annotation.</title>
        <authorList>
            <consortium name="The Broad Institute Genomics Platform"/>
            <consortium name="The Broad Institute Genome Sequencing Center for Infectious Disease"/>
            <person name="Wu L."/>
            <person name="Ma J."/>
        </authorList>
    </citation>
    <scope>NUCLEOTIDE SEQUENCE [LARGE SCALE GENOMIC DNA]</scope>
    <source>
        <strain evidence="4">CGMCC 4.7192</strain>
    </source>
</reference>
<protein>
    <recommendedName>
        <fullName evidence="5">P/Homo B domain-containing protein</fullName>
    </recommendedName>
</protein>
<evidence type="ECO:0000313" key="3">
    <source>
        <dbReference type="EMBL" id="MFD2204017.1"/>
    </source>
</evidence>
<feature type="region of interest" description="Disordered" evidence="1">
    <location>
        <begin position="400"/>
        <end position="422"/>
    </location>
</feature>
<proteinExistence type="predicted"/>
<evidence type="ECO:0000256" key="2">
    <source>
        <dbReference type="SAM" id="SignalP"/>
    </source>
</evidence>
<keyword evidence="4" id="KW-1185">Reference proteome</keyword>
<accession>A0ABW5BD44</accession>
<organism evidence="3 4">
    <name type="scientific">Kiloniella antarctica</name>
    <dbReference type="NCBI Taxonomy" id="1550907"/>
    <lineage>
        <taxon>Bacteria</taxon>
        <taxon>Pseudomonadati</taxon>
        <taxon>Pseudomonadota</taxon>
        <taxon>Alphaproteobacteria</taxon>
        <taxon>Rhodospirillales</taxon>
        <taxon>Kiloniellaceae</taxon>
        <taxon>Kiloniella</taxon>
    </lineage>
</organism>
<evidence type="ECO:0000313" key="4">
    <source>
        <dbReference type="Proteomes" id="UP001597294"/>
    </source>
</evidence>
<name>A0ABW5BD44_9PROT</name>
<feature type="chain" id="PRO_5045536961" description="P/Homo B domain-containing protein" evidence="2">
    <location>
        <begin position="28"/>
        <end position="422"/>
    </location>
</feature>
<dbReference type="EMBL" id="JBHUII010000001">
    <property type="protein sequence ID" value="MFD2204017.1"/>
    <property type="molecule type" value="Genomic_DNA"/>
</dbReference>